<dbReference type="AlphaFoldDB" id="A0ABD7KNH3"/>
<sequence length="74" mass="8861">MRKLIVFFNGNDPYLIEVGEHLDSLRLEYPDTTNIDLQIMSFLYPGRDIIEECFFASDRQLDEREIIQAREMLY</sequence>
<protein>
    <submittedName>
        <fullName evidence="1">Protein YnfN</fullName>
    </submittedName>
</protein>
<reference evidence="1 2" key="1">
    <citation type="submission" date="2016-03" db="EMBL/GenBank/DDBJ databases">
        <authorList>
            <consortium name="Pathogen Informatics"/>
        </authorList>
    </citation>
    <scope>NUCLEOTIDE SEQUENCE [LARGE SCALE GENOMIC DNA]</scope>
    <source>
        <strain evidence="2">e264</strain>
    </source>
</reference>
<evidence type="ECO:0000313" key="2">
    <source>
        <dbReference type="Proteomes" id="UP000077278"/>
    </source>
</evidence>
<proteinExistence type="predicted"/>
<name>A0ABD7KNH3_9ENTR</name>
<evidence type="ECO:0000313" key="1">
    <source>
        <dbReference type="EMBL" id="SAD28453.1"/>
    </source>
</evidence>
<accession>A0ABD7KNH3</accession>
<gene>
    <name evidence="1" type="primary">ynfN</name>
    <name evidence="1" type="ORF">SAMEA2273136_04513</name>
</gene>
<dbReference type="EMBL" id="FKDD01000030">
    <property type="protein sequence ID" value="SAD28453.1"/>
    <property type="molecule type" value="Genomic_DNA"/>
</dbReference>
<dbReference type="Proteomes" id="UP000077278">
    <property type="component" value="Unassembled WGS sequence"/>
</dbReference>
<dbReference type="RefSeq" id="WP_039261968.1">
    <property type="nucleotide sequence ID" value="NZ_FKDD01000030.1"/>
</dbReference>
<comment type="caution">
    <text evidence="1">The sequence shown here is derived from an EMBL/GenBank/DDBJ whole genome shotgun (WGS) entry which is preliminary data.</text>
</comment>
<organism evidence="1 2">
    <name type="scientific">Enterobacter roggenkampii</name>
    <dbReference type="NCBI Taxonomy" id="1812935"/>
    <lineage>
        <taxon>Bacteria</taxon>
        <taxon>Pseudomonadati</taxon>
        <taxon>Pseudomonadota</taxon>
        <taxon>Gammaproteobacteria</taxon>
        <taxon>Enterobacterales</taxon>
        <taxon>Enterobacteriaceae</taxon>
        <taxon>Enterobacter</taxon>
        <taxon>Enterobacter cloacae complex</taxon>
    </lineage>
</organism>